<reference evidence="2 3" key="1">
    <citation type="submission" date="2019-04" db="EMBL/GenBank/DDBJ databases">
        <title>Fungal friends and foes A comparative genomics study of 23 Aspergillus species from section Flavi.</title>
        <authorList>
            <consortium name="DOE Joint Genome Institute"/>
            <person name="Kjaerbolling I."/>
            <person name="Vesth T.C."/>
            <person name="Frisvad J.C."/>
            <person name="Nybo J.L."/>
            <person name="Theobald S."/>
            <person name="Kildgaard S."/>
            <person name="Petersen T.I."/>
            <person name="Kuo A."/>
            <person name="Sato A."/>
            <person name="Lyhne E.K."/>
            <person name="Kogle M.E."/>
            <person name="Wiebenga A."/>
            <person name="Kun R.S."/>
            <person name="Lubbers R.J."/>
            <person name="Makela M.R."/>
            <person name="Barry K."/>
            <person name="Chovatia M."/>
            <person name="Clum A."/>
            <person name="Daum C."/>
            <person name="Haridas S."/>
            <person name="He G."/>
            <person name="LaButti K."/>
            <person name="Lipzen A."/>
            <person name="Mondo S."/>
            <person name="Pangilinan J."/>
            <person name="Riley R."/>
            <person name="Salamov A."/>
            <person name="Simmons B.A."/>
            <person name="Magnuson J.K."/>
            <person name="Henrissat B."/>
            <person name="Mortensen U.H."/>
            <person name="Larsen T.O."/>
            <person name="De vries R.P."/>
            <person name="Grigoriev I.V."/>
            <person name="Machida M."/>
            <person name="Baker S.E."/>
            <person name="Andersen M.R."/>
        </authorList>
    </citation>
    <scope>NUCLEOTIDE SEQUENCE [LARGE SCALE GENOMIC DNA]</scope>
    <source>
        <strain evidence="2 3">CBS 117635</strain>
    </source>
</reference>
<dbReference type="EMBL" id="ML732836">
    <property type="protein sequence ID" value="KAB8270070.1"/>
    <property type="molecule type" value="Genomic_DNA"/>
</dbReference>
<protein>
    <submittedName>
        <fullName evidence="2">Uncharacterized protein</fullName>
    </submittedName>
</protein>
<keyword evidence="3" id="KW-1185">Reference proteome</keyword>
<sequence>MADGPQPSTDNRPAPNNGDRVQNSSHSIGVSLGTYEQGETIPNVDTLETSEDFLNWLDELGLDTSVPEFFRWQ</sequence>
<evidence type="ECO:0000313" key="2">
    <source>
        <dbReference type="EMBL" id="KAB8270070.1"/>
    </source>
</evidence>
<dbReference type="Proteomes" id="UP000326289">
    <property type="component" value="Unassembled WGS sequence"/>
</dbReference>
<dbReference type="AlphaFoldDB" id="A0A5N6IVU6"/>
<gene>
    <name evidence="2" type="ORF">BDV30DRAFT_215837</name>
</gene>
<evidence type="ECO:0000256" key="1">
    <source>
        <dbReference type="SAM" id="MobiDB-lite"/>
    </source>
</evidence>
<feature type="compositionally biased region" description="Polar residues" evidence="1">
    <location>
        <begin position="1"/>
        <end position="11"/>
    </location>
</feature>
<feature type="compositionally biased region" description="Polar residues" evidence="1">
    <location>
        <begin position="19"/>
        <end position="28"/>
    </location>
</feature>
<feature type="region of interest" description="Disordered" evidence="1">
    <location>
        <begin position="1"/>
        <end position="44"/>
    </location>
</feature>
<proteinExistence type="predicted"/>
<name>A0A5N6IVU6_9EURO</name>
<evidence type="ECO:0000313" key="3">
    <source>
        <dbReference type="Proteomes" id="UP000326289"/>
    </source>
</evidence>
<organism evidence="2 3">
    <name type="scientific">Aspergillus minisclerotigenes</name>
    <dbReference type="NCBI Taxonomy" id="656917"/>
    <lineage>
        <taxon>Eukaryota</taxon>
        <taxon>Fungi</taxon>
        <taxon>Dikarya</taxon>
        <taxon>Ascomycota</taxon>
        <taxon>Pezizomycotina</taxon>
        <taxon>Eurotiomycetes</taxon>
        <taxon>Eurotiomycetidae</taxon>
        <taxon>Eurotiales</taxon>
        <taxon>Aspergillaceae</taxon>
        <taxon>Aspergillus</taxon>
        <taxon>Aspergillus subgen. Circumdati</taxon>
    </lineage>
</organism>
<accession>A0A5N6IVU6</accession>